<dbReference type="GO" id="GO:0003677">
    <property type="term" value="F:DNA binding"/>
    <property type="evidence" value="ECO:0007669"/>
    <property type="project" value="InterPro"/>
</dbReference>
<dbReference type="RefSeq" id="WP_268150264.1">
    <property type="nucleotide sequence ID" value="NZ_JAPPUW010000008.1"/>
</dbReference>
<dbReference type="PROSITE" id="PS50943">
    <property type="entry name" value="HTH_CROC1"/>
    <property type="match status" value="1"/>
</dbReference>
<dbReference type="PANTHER" id="PTHR43236:SF1">
    <property type="entry name" value="BLL7220 PROTEIN"/>
    <property type="match status" value="1"/>
</dbReference>
<evidence type="ECO:0000256" key="1">
    <source>
        <dbReference type="ARBA" id="ARBA00007227"/>
    </source>
</evidence>
<dbReference type="Gene3D" id="1.10.10.2910">
    <property type="match status" value="1"/>
</dbReference>
<sequence>MDQGFNGGQLRLARVFHGWALEEVAEQVACTRQYLHKLETGQGAPTTDMTDKLAHALRVEPEFFQLPRLDLAEEQFHFRKLFTTRAMVKQVALARAELFGRLVIYFDSLLSLPKVNVPIAEAASVDDIERAAERCRQAWELGLGPIEHTTRLAENVGALVTHFQGVSTEIDALSVAAHRPIIVRNEAKLSTCRQRFDVSHELGHFVLHSGRITGDRITESEANRFAGALLVPRSMMAKLFPRPRGSRLDWVGLREFKMTWKVSKAALLYRARQLDLISDDQYKTGAIMLRRSGEANGEREDSLIPAEQPELLRRSFDVLASRKGMFAEDIAKAMHIGVDLLSDLVGFDPPRRDTPRRPALKLVT</sequence>
<gene>
    <name evidence="3" type="ORF">EXJ73_21450</name>
</gene>
<proteinExistence type="inferred from homology"/>
<name>A0A9X4LLK9_9BURK</name>
<comment type="similarity">
    <text evidence="1">Belongs to the short-chain fatty acyl-CoA assimilation regulator (ScfR) family.</text>
</comment>
<dbReference type="PANTHER" id="PTHR43236">
    <property type="entry name" value="ANTITOXIN HIGA1"/>
    <property type="match status" value="1"/>
</dbReference>
<evidence type="ECO:0000313" key="4">
    <source>
        <dbReference type="Proteomes" id="UP001152766"/>
    </source>
</evidence>
<reference evidence="3" key="1">
    <citation type="submission" date="2019-02" db="EMBL/GenBank/DDBJ databases">
        <title>Draft genome of the type strain Pelomonas aquatica CCUG 52575T.</title>
        <authorList>
            <person name="Gomila M."/>
            <person name="Lalucat J."/>
        </authorList>
    </citation>
    <scope>NUCLEOTIDE SEQUENCE</scope>
    <source>
        <strain evidence="3">CCUG 52575</strain>
    </source>
</reference>
<dbReference type="InterPro" id="IPR001387">
    <property type="entry name" value="Cro/C1-type_HTH"/>
</dbReference>
<dbReference type="Pfam" id="PF06114">
    <property type="entry name" value="Peptidase_M78"/>
    <property type="match status" value="1"/>
</dbReference>
<dbReference type="CDD" id="cd00093">
    <property type="entry name" value="HTH_XRE"/>
    <property type="match status" value="1"/>
</dbReference>
<protein>
    <submittedName>
        <fullName evidence="3">ImmA/IrrE family metallo-endopeptidase</fullName>
    </submittedName>
</protein>
<comment type="caution">
    <text evidence="3">The sequence shown here is derived from an EMBL/GenBank/DDBJ whole genome shotgun (WGS) entry which is preliminary data.</text>
</comment>
<dbReference type="Proteomes" id="UP001152766">
    <property type="component" value="Unassembled WGS sequence"/>
</dbReference>
<dbReference type="InterPro" id="IPR052345">
    <property type="entry name" value="Rad_response_metalloprotease"/>
</dbReference>
<accession>A0A9X4LLK9</accession>
<dbReference type="Gene3D" id="1.10.260.40">
    <property type="entry name" value="lambda repressor-like DNA-binding domains"/>
    <property type="match status" value="1"/>
</dbReference>
<dbReference type="InterPro" id="IPR010982">
    <property type="entry name" value="Lambda_DNA-bd_dom_sf"/>
</dbReference>
<dbReference type="AlphaFoldDB" id="A0A9X4LLK9"/>
<dbReference type="SMART" id="SM00530">
    <property type="entry name" value="HTH_XRE"/>
    <property type="match status" value="1"/>
</dbReference>
<feature type="domain" description="HTH cro/C1-type" evidence="2">
    <location>
        <begin position="10"/>
        <end position="64"/>
    </location>
</feature>
<organism evidence="3 4">
    <name type="scientific">Pelomonas aquatica</name>
    <dbReference type="NCBI Taxonomy" id="431058"/>
    <lineage>
        <taxon>Bacteria</taxon>
        <taxon>Pseudomonadati</taxon>
        <taxon>Pseudomonadota</taxon>
        <taxon>Betaproteobacteria</taxon>
        <taxon>Burkholderiales</taxon>
        <taxon>Sphaerotilaceae</taxon>
        <taxon>Roseateles</taxon>
    </lineage>
</organism>
<keyword evidence="4" id="KW-1185">Reference proteome</keyword>
<dbReference type="Pfam" id="PF13560">
    <property type="entry name" value="HTH_31"/>
    <property type="match status" value="1"/>
</dbReference>
<dbReference type="EMBL" id="SGUG01000050">
    <property type="protein sequence ID" value="MDG0865029.1"/>
    <property type="molecule type" value="Genomic_DNA"/>
</dbReference>
<dbReference type="InterPro" id="IPR010359">
    <property type="entry name" value="IrrE_HExxH"/>
</dbReference>
<dbReference type="SUPFAM" id="SSF47413">
    <property type="entry name" value="lambda repressor-like DNA-binding domains"/>
    <property type="match status" value="1"/>
</dbReference>
<evidence type="ECO:0000313" key="3">
    <source>
        <dbReference type="EMBL" id="MDG0865029.1"/>
    </source>
</evidence>
<evidence type="ECO:0000259" key="2">
    <source>
        <dbReference type="PROSITE" id="PS50943"/>
    </source>
</evidence>